<accession>A0A2H0A4N5</accession>
<dbReference type="SUPFAM" id="SSF52540">
    <property type="entry name" value="P-loop containing nucleoside triphosphate hydrolases"/>
    <property type="match status" value="1"/>
</dbReference>
<dbReference type="Gene3D" id="3.40.50.300">
    <property type="entry name" value="P-loop containing nucleotide triphosphate hydrolases"/>
    <property type="match status" value="1"/>
</dbReference>
<proteinExistence type="inferred from homology"/>
<dbReference type="Gene3D" id="3.30.450.90">
    <property type="match status" value="1"/>
</dbReference>
<comment type="similarity">
    <text evidence="1">Belongs to the GSP E family.</text>
</comment>
<evidence type="ECO:0000313" key="4">
    <source>
        <dbReference type="Proteomes" id="UP000231067"/>
    </source>
</evidence>
<organism evidence="3 4">
    <name type="scientific">Candidatus Desantisbacteria bacterium CG23_combo_of_CG06-09_8_20_14_all_40_23</name>
    <dbReference type="NCBI Taxonomy" id="1974550"/>
    <lineage>
        <taxon>Bacteria</taxon>
        <taxon>Candidatus Desantisiibacteriota</taxon>
    </lineage>
</organism>
<evidence type="ECO:0000256" key="1">
    <source>
        <dbReference type="ARBA" id="ARBA00006611"/>
    </source>
</evidence>
<evidence type="ECO:0000313" key="3">
    <source>
        <dbReference type="EMBL" id="PIP40351.1"/>
    </source>
</evidence>
<dbReference type="InterPro" id="IPR003593">
    <property type="entry name" value="AAA+_ATPase"/>
</dbReference>
<dbReference type="CDD" id="cd01131">
    <property type="entry name" value="PilT"/>
    <property type="match status" value="1"/>
</dbReference>
<name>A0A2H0A4N5_9BACT</name>
<comment type="caution">
    <text evidence="3">The sequence shown here is derived from an EMBL/GenBank/DDBJ whole genome shotgun (WGS) entry which is preliminary data.</text>
</comment>
<gene>
    <name evidence="3" type="ORF">COX18_07065</name>
</gene>
<dbReference type="InterPro" id="IPR006321">
    <property type="entry name" value="PilT/PilU"/>
</dbReference>
<dbReference type="GO" id="GO:0016887">
    <property type="term" value="F:ATP hydrolysis activity"/>
    <property type="evidence" value="ECO:0007669"/>
    <property type="project" value="InterPro"/>
</dbReference>
<dbReference type="InterPro" id="IPR050921">
    <property type="entry name" value="T4SS_GSP_E_ATPase"/>
</dbReference>
<evidence type="ECO:0000259" key="2">
    <source>
        <dbReference type="SMART" id="SM00382"/>
    </source>
</evidence>
<dbReference type="InterPro" id="IPR027417">
    <property type="entry name" value="P-loop_NTPase"/>
</dbReference>
<dbReference type="Pfam" id="PF00437">
    <property type="entry name" value="T2SSE"/>
    <property type="match status" value="1"/>
</dbReference>
<dbReference type="AlphaFoldDB" id="A0A2H0A4N5"/>
<protein>
    <submittedName>
        <fullName evidence="3">Type IV pili twitching motility protein PilT</fullName>
    </submittedName>
</protein>
<reference evidence="3 4" key="1">
    <citation type="submission" date="2017-09" db="EMBL/GenBank/DDBJ databases">
        <title>Depth-based differentiation of microbial function through sediment-hosted aquifers and enrichment of novel symbionts in the deep terrestrial subsurface.</title>
        <authorList>
            <person name="Probst A.J."/>
            <person name="Ladd B."/>
            <person name="Jarett J.K."/>
            <person name="Geller-Mcgrath D.E."/>
            <person name="Sieber C.M."/>
            <person name="Emerson J.B."/>
            <person name="Anantharaman K."/>
            <person name="Thomas B.C."/>
            <person name="Malmstrom R."/>
            <person name="Stieglmeier M."/>
            <person name="Klingl A."/>
            <person name="Woyke T."/>
            <person name="Ryan C.M."/>
            <person name="Banfield J.F."/>
        </authorList>
    </citation>
    <scope>NUCLEOTIDE SEQUENCE [LARGE SCALE GENOMIC DNA]</scope>
    <source>
        <strain evidence="3">CG23_combo_of_CG06-09_8_20_14_all_40_23</strain>
    </source>
</reference>
<dbReference type="Proteomes" id="UP000231067">
    <property type="component" value="Unassembled WGS sequence"/>
</dbReference>
<dbReference type="PANTHER" id="PTHR30486">
    <property type="entry name" value="TWITCHING MOTILITY PROTEIN PILT"/>
    <property type="match status" value="1"/>
</dbReference>
<sequence length="380" mass="42396">MGEHIGSPLRNPYGGYINMVEFNDLLALMIEKGATDLHIKVGKPPIFRIKGKITMLQGPPVIPDDIKRFSCSIMDEEHTQKFEKRRWIDLSYSIRGLSRFRTNIYYQRGTMAMAVRAIPFKVPSIDDLGLPDVVKDLSLKSNGLVLVTGPTGSGKSTTLASIIDYINSNRECHIATIEDPIEYLFQDKKATVTQREVGQDTKTMNDALIAIFRQDPDVILLGELRDLKDVKVALQAAETGHLVLSTLHTTSAAQTIERILTLFPSEYQSQVRMQLSLCLQGVITQRLLKTKDELGRVAAAEIMINSPTIKTYIEKGNTSNIYNAISSGVNVYRMQTLEQSLIALVANDVITFQEAYLACNNPDILKRTLQGFGVEVPEMM</sequence>
<dbReference type="SMART" id="SM00382">
    <property type="entry name" value="AAA"/>
    <property type="match status" value="1"/>
</dbReference>
<dbReference type="GO" id="GO:0005524">
    <property type="term" value="F:ATP binding"/>
    <property type="evidence" value="ECO:0007669"/>
    <property type="project" value="InterPro"/>
</dbReference>
<dbReference type="InterPro" id="IPR001482">
    <property type="entry name" value="T2SS/T4SS_dom"/>
</dbReference>
<feature type="domain" description="AAA+ ATPase" evidence="2">
    <location>
        <begin position="141"/>
        <end position="277"/>
    </location>
</feature>
<dbReference type="NCBIfam" id="TIGR01420">
    <property type="entry name" value="pilT_fam"/>
    <property type="match status" value="1"/>
</dbReference>
<dbReference type="EMBL" id="PCSH01000126">
    <property type="protein sequence ID" value="PIP40351.1"/>
    <property type="molecule type" value="Genomic_DNA"/>
</dbReference>